<proteinExistence type="predicted"/>
<evidence type="ECO:0000313" key="2">
    <source>
        <dbReference type="EMBL" id="GES99313.1"/>
    </source>
</evidence>
<evidence type="ECO:0000256" key="1">
    <source>
        <dbReference type="SAM" id="MobiDB-lite"/>
    </source>
</evidence>
<accession>A0A8H3MAD1</accession>
<protein>
    <submittedName>
        <fullName evidence="2">Uncharacterized protein</fullName>
    </submittedName>
</protein>
<name>A0A8H3MAD1_9GLOM</name>
<dbReference type="Proteomes" id="UP000615446">
    <property type="component" value="Unassembled WGS sequence"/>
</dbReference>
<dbReference type="AlphaFoldDB" id="A0A8H3MAD1"/>
<dbReference type="EMBL" id="BLAL01000278">
    <property type="protein sequence ID" value="GES99313.1"/>
    <property type="molecule type" value="Genomic_DNA"/>
</dbReference>
<organism evidence="2 3">
    <name type="scientific">Rhizophagus clarus</name>
    <dbReference type="NCBI Taxonomy" id="94130"/>
    <lineage>
        <taxon>Eukaryota</taxon>
        <taxon>Fungi</taxon>
        <taxon>Fungi incertae sedis</taxon>
        <taxon>Mucoromycota</taxon>
        <taxon>Glomeromycotina</taxon>
        <taxon>Glomeromycetes</taxon>
        <taxon>Glomerales</taxon>
        <taxon>Glomeraceae</taxon>
        <taxon>Rhizophagus</taxon>
    </lineage>
</organism>
<sequence length="147" mass="17230">MYTDIATFLDVFPKWVENWLNAPIEKTGHTINVPDIFQIHEIAYNIIYHLDQLTEEDYWKALVDYKNSDKELERAIKKYLANGLDPYKIPAWFEDADSIDWQPDYWGDEDPDDPANWQSGTPDEDPSNSDEDLNDSDEDQTNLSRII</sequence>
<feature type="compositionally biased region" description="Acidic residues" evidence="1">
    <location>
        <begin position="122"/>
        <end position="140"/>
    </location>
</feature>
<feature type="region of interest" description="Disordered" evidence="1">
    <location>
        <begin position="103"/>
        <end position="147"/>
    </location>
</feature>
<comment type="caution">
    <text evidence="2">The sequence shown here is derived from an EMBL/GenBank/DDBJ whole genome shotgun (WGS) entry which is preliminary data.</text>
</comment>
<gene>
    <name evidence="2" type="ORF">RCL2_002582300</name>
</gene>
<evidence type="ECO:0000313" key="3">
    <source>
        <dbReference type="Proteomes" id="UP000615446"/>
    </source>
</evidence>
<reference evidence="2" key="1">
    <citation type="submission" date="2019-10" db="EMBL/GenBank/DDBJ databases">
        <title>Conservation and host-specific expression of non-tandemly repeated heterogenous ribosome RNA gene in arbuscular mycorrhizal fungi.</title>
        <authorList>
            <person name="Maeda T."/>
            <person name="Kobayashi Y."/>
            <person name="Nakagawa T."/>
            <person name="Ezawa T."/>
            <person name="Yamaguchi K."/>
            <person name="Bino T."/>
            <person name="Nishimoto Y."/>
            <person name="Shigenobu S."/>
            <person name="Kawaguchi M."/>
        </authorList>
    </citation>
    <scope>NUCLEOTIDE SEQUENCE</scope>
    <source>
        <strain evidence="2">HR1</strain>
    </source>
</reference>